<dbReference type="InterPro" id="IPR015422">
    <property type="entry name" value="PyrdxlP-dep_Trfase_small"/>
</dbReference>
<keyword evidence="3" id="KW-0812">Transmembrane</keyword>
<evidence type="ECO:0000313" key="5">
    <source>
        <dbReference type="EMBL" id="ETO01458.1"/>
    </source>
</evidence>
<dbReference type="InterPro" id="IPR050478">
    <property type="entry name" value="Ethylene_sulfur-biosynth"/>
</dbReference>
<name>X6LHN7_RETFI</name>
<dbReference type="PANTHER" id="PTHR43795:SF39">
    <property type="entry name" value="AMINOTRANSFERASE CLASS I_CLASSII DOMAIN-CONTAINING PROTEIN"/>
    <property type="match status" value="1"/>
</dbReference>
<comment type="caution">
    <text evidence="5">The sequence shown here is derived from an EMBL/GenBank/DDBJ whole genome shotgun (WGS) entry which is preliminary data.</text>
</comment>
<dbReference type="Proteomes" id="UP000023152">
    <property type="component" value="Unassembled WGS sequence"/>
</dbReference>
<gene>
    <name evidence="5" type="ORF">RFI_35979</name>
</gene>
<keyword evidence="1" id="KW-0663">Pyridoxal phosphate</keyword>
<feature type="domain" description="Aminotransferase class I/classII large" evidence="4">
    <location>
        <begin position="63"/>
        <end position="239"/>
    </location>
</feature>
<dbReference type="Pfam" id="PF00155">
    <property type="entry name" value="Aminotran_1_2"/>
    <property type="match status" value="1"/>
</dbReference>
<sequence length="291" mass="33934">TVKKAIKKNGFRIQALSNQFEKFEQKSETTKKKKKLKKDGKWDESKPLEENIKSNRVIDWRTAENKMVNRRLEEITKGKKDWVNKMGREVYNYAEDEKGTEEFREKMRDHVAMTMKVDKAKLDIKHVVIGLGISSLINTLVHSVTDKGDVIVMPELYYQGFDRDVVAMNECEIATFPMIRKGKKLLITSASLIATLDHLRLRTSAKVKCVNIEEKEMKRMIEYCVRHHIHIIVDEIFAMSQYPLAIDMNDTISIVIVIVVVIDVGCEFVLSLFIQFVERLWNEWHSLWSVL</sequence>
<evidence type="ECO:0000256" key="2">
    <source>
        <dbReference type="SAM" id="MobiDB-lite"/>
    </source>
</evidence>
<dbReference type="Gene3D" id="3.40.640.10">
    <property type="entry name" value="Type I PLP-dependent aspartate aminotransferase-like (Major domain)"/>
    <property type="match status" value="1"/>
</dbReference>
<evidence type="ECO:0000259" key="4">
    <source>
        <dbReference type="Pfam" id="PF00155"/>
    </source>
</evidence>
<dbReference type="OrthoDB" id="7042322at2759"/>
<protein>
    <recommendedName>
        <fullName evidence="4">Aminotransferase class I/classII large domain-containing protein</fullName>
    </recommendedName>
</protein>
<evidence type="ECO:0000256" key="1">
    <source>
        <dbReference type="ARBA" id="ARBA00022898"/>
    </source>
</evidence>
<keyword evidence="3" id="KW-0472">Membrane</keyword>
<dbReference type="PANTHER" id="PTHR43795">
    <property type="entry name" value="BIFUNCTIONAL ASPARTATE AMINOTRANSFERASE AND GLUTAMATE/ASPARTATE-PREPHENATE AMINOTRANSFERASE-RELATED"/>
    <property type="match status" value="1"/>
</dbReference>
<organism evidence="5 6">
    <name type="scientific">Reticulomyxa filosa</name>
    <dbReference type="NCBI Taxonomy" id="46433"/>
    <lineage>
        <taxon>Eukaryota</taxon>
        <taxon>Sar</taxon>
        <taxon>Rhizaria</taxon>
        <taxon>Retaria</taxon>
        <taxon>Foraminifera</taxon>
        <taxon>Monothalamids</taxon>
        <taxon>Reticulomyxidae</taxon>
        <taxon>Reticulomyxa</taxon>
    </lineage>
</organism>
<reference evidence="5 6" key="1">
    <citation type="journal article" date="2013" name="Curr. Biol.">
        <title>The Genome of the Foraminiferan Reticulomyxa filosa.</title>
        <authorList>
            <person name="Glockner G."/>
            <person name="Hulsmann N."/>
            <person name="Schleicher M."/>
            <person name="Noegel A.A."/>
            <person name="Eichinger L."/>
            <person name="Gallinger C."/>
            <person name="Pawlowski J."/>
            <person name="Sierra R."/>
            <person name="Euteneuer U."/>
            <person name="Pillet L."/>
            <person name="Moustafa A."/>
            <person name="Platzer M."/>
            <person name="Groth M."/>
            <person name="Szafranski K."/>
            <person name="Schliwa M."/>
        </authorList>
    </citation>
    <scope>NUCLEOTIDE SEQUENCE [LARGE SCALE GENOMIC DNA]</scope>
</reference>
<dbReference type="Gene3D" id="3.90.1150.10">
    <property type="entry name" value="Aspartate Aminotransferase, domain 1"/>
    <property type="match status" value="1"/>
</dbReference>
<feature type="transmembrane region" description="Helical" evidence="3">
    <location>
        <begin position="252"/>
        <end position="274"/>
    </location>
</feature>
<evidence type="ECO:0000313" key="6">
    <source>
        <dbReference type="Proteomes" id="UP000023152"/>
    </source>
</evidence>
<dbReference type="AlphaFoldDB" id="X6LHN7"/>
<dbReference type="GO" id="GO:0008483">
    <property type="term" value="F:transaminase activity"/>
    <property type="evidence" value="ECO:0007669"/>
    <property type="project" value="TreeGrafter"/>
</dbReference>
<keyword evidence="3" id="KW-1133">Transmembrane helix</keyword>
<dbReference type="InterPro" id="IPR015424">
    <property type="entry name" value="PyrdxlP-dep_Trfase"/>
</dbReference>
<dbReference type="EMBL" id="ASPP01038253">
    <property type="protein sequence ID" value="ETO01458.1"/>
    <property type="molecule type" value="Genomic_DNA"/>
</dbReference>
<dbReference type="GO" id="GO:0006520">
    <property type="term" value="P:amino acid metabolic process"/>
    <property type="evidence" value="ECO:0007669"/>
    <property type="project" value="TreeGrafter"/>
</dbReference>
<evidence type="ECO:0000256" key="3">
    <source>
        <dbReference type="SAM" id="Phobius"/>
    </source>
</evidence>
<feature type="region of interest" description="Disordered" evidence="2">
    <location>
        <begin position="24"/>
        <end position="44"/>
    </location>
</feature>
<dbReference type="InterPro" id="IPR015421">
    <property type="entry name" value="PyrdxlP-dep_Trfase_major"/>
</dbReference>
<dbReference type="SUPFAM" id="SSF53383">
    <property type="entry name" value="PLP-dependent transferases"/>
    <property type="match status" value="1"/>
</dbReference>
<dbReference type="GO" id="GO:0030170">
    <property type="term" value="F:pyridoxal phosphate binding"/>
    <property type="evidence" value="ECO:0007669"/>
    <property type="project" value="InterPro"/>
</dbReference>
<feature type="non-terminal residue" evidence="5">
    <location>
        <position position="1"/>
    </location>
</feature>
<keyword evidence="6" id="KW-1185">Reference proteome</keyword>
<proteinExistence type="predicted"/>
<accession>X6LHN7</accession>
<dbReference type="InterPro" id="IPR004839">
    <property type="entry name" value="Aminotransferase_I/II_large"/>
</dbReference>